<name>A0A511MXA5_DEIC1</name>
<proteinExistence type="inferred from homology"/>
<dbReference type="CDD" id="cd00838">
    <property type="entry name" value="MPP_superfamily"/>
    <property type="match status" value="1"/>
</dbReference>
<evidence type="ECO:0000256" key="1">
    <source>
        <dbReference type="ARBA" id="ARBA00008950"/>
    </source>
</evidence>
<dbReference type="InterPro" id="IPR000979">
    <property type="entry name" value="Phosphodiesterase_MJ0936/Vps29"/>
</dbReference>
<sequence length="243" mass="26945">MRIAAISDIHSNLMALQAVWEDLQQHHPDVVVCLGDHLWGSLDPREVADFLMAHQVVCIAGNQDRSILEPSAAEATGADYTRIHAELQKHHLEWLREMPATLLLEDVLLCHGTPTSDTTYLLETVTEHGVRLASEKEILQRLGISSAPLVLCGHSHISRTVQAGNSLVVNPGSVGMPAYDDDVPFFHVMESGSPHARYALLTQTGEHWKVSQQQVVYDWSRAAQQAAERGRPDRARWISSGRT</sequence>
<keyword evidence="2" id="KW-0479">Metal-binding</keyword>
<evidence type="ECO:0000313" key="4">
    <source>
        <dbReference type="EMBL" id="GEM45215.1"/>
    </source>
</evidence>
<organism evidence="4 5">
    <name type="scientific">Deinococcus cellulosilyticus (strain DSM 18568 / NBRC 106333 / KACC 11606 / 5516J-15)</name>
    <dbReference type="NCBI Taxonomy" id="1223518"/>
    <lineage>
        <taxon>Bacteria</taxon>
        <taxon>Thermotogati</taxon>
        <taxon>Deinococcota</taxon>
        <taxon>Deinococci</taxon>
        <taxon>Deinococcales</taxon>
        <taxon>Deinococcaceae</taxon>
        <taxon>Deinococcus</taxon>
    </lineage>
</organism>
<dbReference type="GO" id="GO:0046872">
    <property type="term" value="F:metal ion binding"/>
    <property type="evidence" value="ECO:0007669"/>
    <property type="project" value="UniProtKB-KW"/>
</dbReference>
<keyword evidence="4" id="KW-0808">Transferase</keyword>
<keyword evidence="4" id="KW-0489">Methyltransferase</keyword>
<dbReference type="GO" id="GO:0016791">
    <property type="term" value="F:phosphatase activity"/>
    <property type="evidence" value="ECO:0007669"/>
    <property type="project" value="TreeGrafter"/>
</dbReference>
<dbReference type="GO" id="GO:0005737">
    <property type="term" value="C:cytoplasm"/>
    <property type="evidence" value="ECO:0007669"/>
    <property type="project" value="TreeGrafter"/>
</dbReference>
<dbReference type="EC" id="3.1.4.-" evidence="2"/>
<dbReference type="Pfam" id="PF12850">
    <property type="entry name" value="Metallophos_2"/>
    <property type="match status" value="1"/>
</dbReference>
<gene>
    <name evidence="4" type="ORF">DC3_08500</name>
</gene>
<protein>
    <recommendedName>
        <fullName evidence="2">Phosphoesterase</fullName>
        <ecNumber evidence="2">3.1.4.-</ecNumber>
    </recommendedName>
</protein>
<dbReference type="PANTHER" id="PTHR42850">
    <property type="entry name" value="METALLOPHOSPHOESTERASE"/>
    <property type="match status" value="1"/>
</dbReference>
<dbReference type="PIRSF" id="PIRSF000883">
    <property type="entry name" value="Pesterase_MJ0912"/>
    <property type="match status" value="1"/>
</dbReference>
<dbReference type="Proteomes" id="UP000321306">
    <property type="component" value="Unassembled WGS sequence"/>
</dbReference>
<comment type="similarity">
    <text evidence="1 2">Belongs to the metallophosphoesterase superfamily. YfcE family.</text>
</comment>
<dbReference type="InterPro" id="IPR029052">
    <property type="entry name" value="Metallo-depent_PP-like"/>
</dbReference>
<reference evidence="4 5" key="1">
    <citation type="submission" date="2019-07" db="EMBL/GenBank/DDBJ databases">
        <title>Whole genome shotgun sequence of Deinococcus cellulosilyticus NBRC 106333.</title>
        <authorList>
            <person name="Hosoyama A."/>
            <person name="Uohara A."/>
            <person name="Ohji S."/>
            <person name="Ichikawa N."/>
        </authorList>
    </citation>
    <scope>NUCLEOTIDE SEQUENCE [LARGE SCALE GENOMIC DNA]</scope>
    <source>
        <strain evidence="4 5">NBRC 106333</strain>
    </source>
</reference>
<dbReference type="EMBL" id="BJXB01000003">
    <property type="protein sequence ID" value="GEM45215.1"/>
    <property type="molecule type" value="Genomic_DNA"/>
</dbReference>
<dbReference type="GO" id="GO:0008168">
    <property type="term" value="F:methyltransferase activity"/>
    <property type="evidence" value="ECO:0007669"/>
    <property type="project" value="UniProtKB-KW"/>
</dbReference>
<dbReference type="InterPro" id="IPR024654">
    <property type="entry name" value="Calcineurin-like_PHP_lpxH"/>
</dbReference>
<dbReference type="NCBIfam" id="TIGR00040">
    <property type="entry name" value="yfcE"/>
    <property type="match status" value="1"/>
</dbReference>
<evidence type="ECO:0000259" key="3">
    <source>
        <dbReference type="Pfam" id="PF12850"/>
    </source>
</evidence>
<accession>A0A511MXA5</accession>
<dbReference type="InterPro" id="IPR011152">
    <property type="entry name" value="Pesterase_MJ0912"/>
</dbReference>
<comment type="cofactor">
    <cofactor evidence="2">
        <name>a divalent metal cation</name>
        <dbReference type="ChEBI" id="CHEBI:60240"/>
    </cofactor>
</comment>
<evidence type="ECO:0000313" key="5">
    <source>
        <dbReference type="Proteomes" id="UP000321306"/>
    </source>
</evidence>
<evidence type="ECO:0000256" key="2">
    <source>
        <dbReference type="RuleBase" id="RU362039"/>
    </source>
</evidence>
<keyword evidence="5" id="KW-1185">Reference proteome</keyword>
<dbReference type="GO" id="GO:0032259">
    <property type="term" value="P:methylation"/>
    <property type="evidence" value="ECO:0007669"/>
    <property type="project" value="UniProtKB-KW"/>
</dbReference>
<dbReference type="SUPFAM" id="SSF56300">
    <property type="entry name" value="Metallo-dependent phosphatases"/>
    <property type="match status" value="1"/>
</dbReference>
<feature type="domain" description="Calcineurin-like phosphoesterase" evidence="3">
    <location>
        <begin position="1"/>
        <end position="181"/>
    </location>
</feature>
<dbReference type="Gene3D" id="3.60.21.10">
    <property type="match status" value="1"/>
</dbReference>
<dbReference type="InterPro" id="IPR050126">
    <property type="entry name" value="Ap4A_hydrolase"/>
</dbReference>
<comment type="caution">
    <text evidence="4">The sequence shown here is derived from an EMBL/GenBank/DDBJ whole genome shotgun (WGS) entry which is preliminary data.</text>
</comment>
<dbReference type="PANTHER" id="PTHR42850:SF2">
    <property type="entry name" value="BLL5683 PROTEIN"/>
    <property type="match status" value="1"/>
</dbReference>
<dbReference type="AlphaFoldDB" id="A0A511MXA5"/>
<dbReference type="OrthoDB" id="9813918at2"/>
<dbReference type="RefSeq" id="WP_146882630.1">
    <property type="nucleotide sequence ID" value="NZ_BJXB01000003.1"/>
</dbReference>